<dbReference type="EMBL" id="NIBT01000008">
    <property type="protein sequence ID" value="PHM24723.1"/>
    <property type="molecule type" value="Genomic_DNA"/>
</dbReference>
<proteinExistence type="predicted"/>
<evidence type="ECO:0000313" key="2">
    <source>
        <dbReference type="EMBL" id="RKE91361.1"/>
    </source>
</evidence>
<evidence type="ECO:0000313" key="4">
    <source>
        <dbReference type="Proteomes" id="UP000283568"/>
    </source>
</evidence>
<accession>A0A2D0IS73</accession>
<gene>
    <name evidence="2" type="ORF">BDE27_1579</name>
    <name evidence="1" type="ORF">Xehl_01973</name>
</gene>
<organism evidence="1 3">
    <name type="scientific">Xenorhabdus ehlersii</name>
    <dbReference type="NCBI Taxonomy" id="290111"/>
    <lineage>
        <taxon>Bacteria</taxon>
        <taxon>Pseudomonadati</taxon>
        <taxon>Pseudomonadota</taxon>
        <taxon>Gammaproteobacteria</taxon>
        <taxon>Enterobacterales</taxon>
        <taxon>Morganellaceae</taxon>
        <taxon>Xenorhabdus</taxon>
    </lineage>
</organism>
<evidence type="ECO:0000313" key="3">
    <source>
        <dbReference type="Proteomes" id="UP000225605"/>
    </source>
</evidence>
<dbReference type="AlphaFoldDB" id="A0A2D0IS73"/>
<keyword evidence="4" id="KW-1185">Reference proteome</keyword>
<dbReference type="Proteomes" id="UP000225605">
    <property type="component" value="Unassembled WGS sequence"/>
</dbReference>
<dbReference type="EMBL" id="RAQI01000002">
    <property type="protein sequence ID" value="RKE91361.1"/>
    <property type="molecule type" value="Genomic_DNA"/>
</dbReference>
<dbReference type="Proteomes" id="UP000283568">
    <property type="component" value="Unassembled WGS sequence"/>
</dbReference>
<comment type="caution">
    <text evidence="1">The sequence shown here is derived from an EMBL/GenBank/DDBJ whole genome shotgun (WGS) entry which is preliminary data.</text>
</comment>
<name>A0A2D0IS73_9GAMM</name>
<reference evidence="1 3" key="1">
    <citation type="journal article" date="2017" name="Nat. Microbiol.">
        <title>Natural product diversity associated with the nematode symbionts Photorhabdus and Xenorhabdus.</title>
        <authorList>
            <person name="Tobias N.J."/>
            <person name="Wolff H."/>
            <person name="Djahanschiri B."/>
            <person name="Grundmann F."/>
            <person name="Kronenwerth M."/>
            <person name="Shi Y.M."/>
            <person name="Simonyi S."/>
            <person name="Grun P."/>
            <person name="Shapiro-Ilan D."/>
            <person name="Pidot S.J."/>
            <person name="Stinear T.P."/>
            <person name="Ebersberger I."/>
            <person name="Bode H.B."/>
        </authorList>
    </citation>
    <scope>NUCLEOTIDE SEQUENCE [LARGE SCALE GENOMIC DNA]</scope>
    <source>
        <strain evidence="1 3">DSM 16337</strain>
    </source>
</reference>
<evidence type="ECO:0000313" key="1">
    <source>
        <dbReference type="EMBL" id="PHM24723.1"/>
    </source>
</evidence>
<sequence>MIFFYRQMVIKNAVNAKLLNKFSKVNIRRKHVWLSFYISQDSLYYE</sequence>
<reference evidence="2 4" key="2">
    <citation type="submission" date="2018-09" db="EMBL/GenBank/DDBJ databases">
        <title>Genomic Encyclopedia of Archaeal and Bacterial Type Strains, Phase II (KMG-II): from individual species to whole genera.</title>
        <authorList>
            <person name="Goeker M."/>
        </authorList>
    </citation>
    <scope>NUCLEOTIDE SEQUENCE [LARGE SCALE GENOMIC DNA]</scope>
    <source>
        <strain evidence="2 4">DSM 16337</strain>
    </source>
</reference>
<protein>
    <submittedName>
        <fullName evidence="1">Uncharacterized protein</fullName>
    </submittedName>
</protein>